<accession>A0A2P4XEU8</accession>
<protein>
    <submittedName>
        <fullName evidence="1">Copiatype Polyprotein</fullName>
    </submittedName>
</protein>
<gene>
    <name evidence="1" type="ORF">PHPALM_20453</name>
</gene>
<dbReference type="Proteomes" id="UP000237271">
    <property type="component" value="Unassembled WGS sequence"/>
</dbReference>
<dbReference type="EMBL" id="NCKW01011202">
    <property type="protein sequence ID" value="POM64068.1"/>
    <property type="molecule type" value="Genomic_DNA"/>
</dbReference>
<comment type="caution">
    <text evidence="1">The sequence shown here is derived from an EMBL/GenBank/DDBJ whole genome shotgun (WGS) entry which is preliminary data.</text>
</comment>
<name>A0A2P4XEU8_9STRA</name>
<organism evidence="1 2">
    <name type="scientific">Phytophthora palmivora</name>
    <dbReference type="NCBI Taxonomy" id="4796"/>
    <lineage>
        <taxon>Eukaryota</taxon>
        <taxon>Sar</taxon>
        <taxon>Stramenopiles</taxon>
        <taxon>Oomycota</taxon>
        <taxon>Peronosporomycetes</taxon>
        <taxon>Peronosporales</taxon>
        <taxon>Peronosporaceae</taxon>
        <taxon>Phytophthora</taxon>
    </lineage>
</organism>
<dbReference type="OrthoDB" id="10643318at2759"/>
<dbReference type="AlphaFoldDB" id="A0A2P4XEU8"/>
<evidence type="ECO:0000313" key="2">
    <source>
        <dbReference type="Proteomes" id="UP000237271"/>
    </source>
</evidence>
<evidence type="ECO:0000313" key="1">
    <source>
        <dbReference type="EMBL" id="POM64068.1"/>
    </source>
</evidence>
<keyword evidence="2" id="KW-1185">Reference proteome</keyword>
<dbReference type="CDD" id="cd09272">
    <property type="entry name" value="RNase_HI_RT_Ty1"/>
    <property type="match status" value="1"/>
</dbReference>
<sequence length="116" mass="13098">MSRRQTVVALSTAEAEYIAACEATMEEVAESNILQEILPHKKELIIKLHTHWLQILFIGDEQDTSNCDSTLFQVQKGIINLEKVKDNVNPADALTKALDKRRLQELLQLIGIEDAK</sequence>
<proteinExistence type="predicted"/>
<reference evidence="1 2" key="1">
    <citation type="journal article" date="2017" name="Genome Biol. Evol.">
        <title>Phytophthora megakarya and P. palmivora, closely related causal agents of cacao black pod rot, underwent increases in genome sizes and gene numbers by different mechanisms.</title>
        <authorList>
            <person name="Ali S.S."/>
            <person name="Shao J."/>
            <person name="Lary D.J."/>
            <person name="Kronmiller B."/>
            <person name="Shen D."/>
            <person name="Strem M.D."/>
            <person name="Amoako-Attah I."/>
            <person name="Akrofi A.Y."/>
            <person name="Begoude B.A."/>
            <person name="Ten Hoopen G.M."/>
            <person name="Coulibaly K."/>
            <person name="Kebe B.I."/>
            <person name="Melnick R.L."/>
            <person name="Guiltinan M.J."/>
            <person name="Tyler B.M."/>
            <person name="Meinhardt L.W."/>
            <person name="Bailey B.A."/>
        </authorList>
    </citation>
    <scope>NUCLEOTIDE SEQUENCE [LARGE SCALE GENOMIC DNA]</scope>
    <source>
        <strain evidence="2">sbr112.9</strain>
    </source>
</reference>